<name>A0ACB1A561_MELEN</name>
<evidence type="ECO:0000313" key="1">
    <source>
        <dbReference type="EMBL" id="CAK5086373.1"/>
    </source>
</evidence>
<protein>
    <submittedName>
        <fullName evidence="1">Uncharacterized protein</fullName>
    </submittedName>
</protein>
<sequence length="49" mass="5982">MFLSGKTFIHLIFNLQLSKATIPSKHFYFPYFIKKYFSLINFNRKKSFE</sequence>
<gene>
    <name evidence="1" type="ORF">MENTE1834_LOCUS33867</name>
</gene>
<dbReference type="Proteomes" id="UP001497535">
    <property type="component" value="Unassembled WGS sequence"/>
</dbReference>
<keyword evidence="2" id="KW-1185">Reference proteome</keyword>
<comment type="caution">
    <text evidence="1">The sequence shown here is derived from an EMBL/GenBank/DDBJ whole genome shotgun (WGS) entry which is preliminary data.</text>
</comment>
<organism evidence="1 2">
    <name type="scientific">Meloidogyne enterolobii</name>
    <name type="common">Root-knot nematode worm</name>
    <name type="synonym">Meloidogyne mayaguensis</name>
    <dbReference type="NCBI Taxonomy" id="390850"/>
    <lineage>
        <taxon>Eukaryota</taxon>
        <taxon>Metazoa</taxon>
        <taxon>Ecdysozoa</taxon>
        <taxon>Nematoda</taxon>
        <taxon>Chromadorea</taxon>
        <taxon>Rhabditida</taxon>
        <taxon>Tylenchina</taxon>
        <taxon>Tylenchomorpha</taxon>
        <taxon>Tylenchoidea</taxon>
        <taxon>Meloidogynidae</taxon>
        <taxon>Meloidogyninae</taxon>
        <taxon>Meloidogyne</taxon>
    </lineage>
</organism>
<reference evidence="1" key="1">
    <citation type="submission" date="2023-11" db="EMBL/GenBank/DDBJ databases">
        <authorList>
            <person name="Poullet M."/>
        </authorList>
    </citation>
    <scope>NUCLEOTIDE SEQUENCE</scope>
    <source>
        <strain evidence="1">E1834</strain>
    </source>
</reference>
<evidence type="ECO:0000313" key="2">
    <source>
        <dbReference type="Proteomes" id="UP001497535"/>
    </source>
</evidence>
<accession>A0ACB1A561</accession>
<proteinExistence type="predicted"/>
<dbReference type="EMBL" id="CAVMJV010000060">
    <property type="protein sequence ID" value="CAK5086373.1"/>
    <property type="molecule type" value="Genomic_DNA"/>
</dbReference>